<accession>A0ABN3Q2J5</accession>
<name>A0ABN3Q2J5_9ACTN</name>
<comment type="caution">
    <text evidence="2">The sequence shown here is derived from an EMBL/GenBank/DDBJ whole genome shotgun (WGS) entry which is preliminary data.</text>
</comment>
<keyword evidence="1" id="KW-0472">Membrane</keyword>
<organism evidence="2 3">
    <name type="scientific">Streptomyces axinellae</name>
    <dbReference type="NCBI Taxonomy" id="552788"/>
    <lineage>
        <taxon>Bacteria</taxon>
        <taxon>Bacillati</taxon>
        <taxon>Actinomycetota</taxon>
        <taxon>Actinomycetes</taxon>
        <taxon>Kitasatosporales</taxon>
        <taxon>Streptomycetaceae</taxon>
        <taxon>Streptomyces</taxon>
    </lineage>
</organism>
<feature type="transmembrane region" description="Helical" evidence="1">
    <location>
        <begin position="456"/>
        <end position="476"/>
    </location>
</feature>
<feature type="transmembrane region" description="Helical" evidence="1">
    <location>
        <begin position="395"/>
        <end position="413"/>
    </location>
</feature>
<feature type="transmembrane region" description="Helical" evidence="1">
    <location>
        <begin position="425"/>
        <end position="444"/>
    </location>
</feature>
<proteinExistence type="predicted"/>
<keyword evidence="1" id="KW-0812">Transmembrane</keyword>
<keyword evidence="3" id="KW-1185">Reference proteome</keyword>
<dbReference type="RefSeq" id="WP_344565734.1">
    <property type="nucleotide sequence ID" value="NZ_BAAARJ010000008.1"/>
</dbReference>
<evidence type="ECO:0000256" key="1">
    <source>
        <dbReference type="SAM" id="Phobius"/>
    </source>
</evidence>
<reference evidence="2 3" key="1">
    <citation type="journal article" date="2019" name="Int. J. Syst. Evol. Microbiol.">
        <title>The Global Catalogue of Microorganisms (GCM) 10K type strain sequencing project: providing services to taxonomists for standard genome sequencing and annotation.</title>
        <authorList>
            <consortium name="The Broad Institute Genomics Platform"/>
            <consortium name="The Broad Institute Genome Sequencing Center for Infectious Disease"/>
            <person name="Wu L."/>
            <person name="Ma J."/>
        </authorList>
    </citation>
    <scope>NUCLEOTIDE SEQUENCE [LARGE SCALE GENOMIC DNA]</scope>
    <source>
        <strain evidence="2 3">JCM 16373</strain>
    </source>
</reference>
<gene>
    <name evidence="2" type="ORF">GCM10009863_27750</name>
</gene>
<protein>
    <submittedName>
        <fullName evidence="2">Membrane-associated oxidoreductase</fullName>
    </submittedName>
</protein>
<evidence type="ECO:0000313" key="2">
    <source>
        <dbReference type="EMBL" id="GAA2612461.1"/>
    </source>
</evidence>
<dbReference type="EMBL" id="BAAARJ010000008">
    <property type="protein sequence ID" value="GAA2612461.1"/>
    <property type="molecule type" value="Genomic_DNA"/>
</dbReference>
<dbReference type="Proteomes" id="UP001501447">
    <property type="component" value="Unassembled WGS sequence"/>
</dbReference>
<sequence>MEINELTEPERRVWEAFPRGAAVDLTGAPEREIRARVLRSLLLTAPTEDGEIAGLRLLGARVTGELDLQYGLIPCAVTLWDCDFERTPRLYGAEFRQLNLSKSRLPALWAATLRVDGVLRLTDCRIPGPVALAGARIAGALFMDRAVLGTESDGSQEWRDRAGRALQLDHATIGDDLWGPHLTVFGKARLDGATVTGVVQLDSARFHHPSDTALDAETLAVGTDLHAMRMRVEGRLNLRGATIPGQLNLAFARLANPGGVALRASGCTAGEFWMREAAPVEGALNLRRARFDLLHIAPEVWPGEVRTDGLTYTALAPVLPAADRLALPLRDPDGYVPYAYEQLTASYRRIGDDAAARTVQLAKQRRHRTTLPLYGRLWGHLQDVTVGYGFRPMRAAGWLLGLLLLGALVYGLHHPRPLKADEAPAFNALAYSLDLLLPIVDFGQERAYTPAGAYQWLSYLLIAAGWILATTFVAGVNRAVNRP</sequence>
<evidence type="ECO:0000313" key="3">
    <source>
        <dbReference type="Proteomes" id="UP001501447"/>
    </source>
</evidence>
<keyword evidence="1" id="KW-1133">Transmembrane helix</keyword>